<evidence type="ECO:0000313" key="2">
    <source>
        <dbReference type="Proteomes" id="UP001054945"/>
    </source>
</evidence>
<gene>
    <name evidence="1" type="ORF">CEXT_313741</name>
</gene>
<dbReference type="AlphaFoldDB" id="A0AAV4QGD8"/>
<comment type="caution">
    <text evidence="1">The sequence shown here is derived from an EMBL/GenBank/DDBJ whole genome shotgun (WGS) entry which is preliminary data.</text>
</comment>
<reference evidence="1 2" key="1">
    <citation type="submission" date="2021-06" db="EMBL/GenBank/DDBJ databases">
        <title>Caerostris extrusa draft genome.</title>
        <authorList>
            <person name="Kono N."/>
            <person name="Arakawa K."/>
        </authorList>
    </citation>
    <scope>NUCLEOTIDE SEQUENCE [LARGE SCALE GENOMIC DNA]</scope>
</reference>
<organism evidence="1 2">
    <name type="scientific">Caerostris extrusa</name>
    <name type="common">Bark spider</name>
    <name type="synonym">Caerostris bankana</name>
    <dbReference type="NCBI Taxonomy" id="172846"/>
    <lineage>
        <taxon>Eukaryota</taxon>
        <taxon>Metazoa</taxon>
        <taxon>Ecdysozoa</taxon>
        <taxon>Arthropoda</taxon>
        <taxon>Chelicerata</taxon>
        <taxon>Arachnida</taxon>
        <taxon>Araneae</taxon>
        <taxon>Araneomorphae</taxon>
        <taxon>Entelegynae</taxon>
        <taxon>Araneoidea</taxon>
        <taxon>Araneidae</taxon>
        <taxon>Caerostris</taxon>
    </lineage>
</organism>
<keyword evidence="2" id="KW-1185">Reference proteome</keyword>
<name>A0AAV4QGD8_CAEEX</name>
<accession>A0AAV4QGD8</accession>
<dbReference type="Proteomes" id="UP001054945">
    <property type="component" value="Unassembled WGS sequence"/>
</dbReference>
<evidence type="ECO:0000313" key="1">
    <source>
        <dbReference type="EMBL" id="GIY07889.1"/>
    </source>
</evidence>
<dbReference type="EMBL" id="BPLR01006170">
    <property type="protein sequence ID" value="GIY07889.1"/>
    <property type="molecule type" value="Genomic_DNA"/>
</dbReference>
<protein>
    <submittedName>
        <fullName evidence="1">Uncharacterized protein</fullName>
    </submittedName>
</protein>
<proteinExistence type="predicted"/>
<sequence length="70" mass="7817">MLSTLLHILRHHYAKDIQNGTHYLSVNDQTSRDSSVACPISNVLLQSPAFKSHKCSPSYGPSEKLKVRLP</sequence>